<sequence>MFFGWPLLPFLPRPQSRIITYVGPGIDLPHIPSPSNEDVDHWHKVYMEGLQKLFDENKAEAGYPDAQLEIL</sequence>
<proteinExistence type="inferred from homology"/>
<keyword evidence="5" id="KW-0812">Transmembrane</keyword>
<dbReference type="GO" id="GO:0019432">
    <property type="term" value="P:triglyceride biosynthetic process"/>
    <property type="evidence" value="ECO:0007669"/>
    <property type="project" value="TreeGrafter"/>
</dbReference>
<dbReference type="Proteomes" id="UP000601435">
    <property type="component" value="Unassembled WGS sequence"/>
</dbReference>
<dbReference type="OrthoDB" id="264532at2759"/>
<evidence type="ECO:0000256" key="8">
    <source>
        <dbReference type="ARBA" id="ARBA00023098"/>
    </source>
</evidence>
<dbReference type="AlphaFoldDB" id="A0A812SU32"/>
<comment type="caution">
    <text evidence="11">The sequence shown here is derived from an EMBL/GenBank/DDBJ whole genome shotgun (WGS) entry which is preliminary data.</text>
</comment>
<protein>
    <submittedName>
        <fullName evidence="11">DGAT2 protein</fullName>
    </submittedName>
</protein>
<keyword evidence="7" id="KW-1133">Transmembrane helix</keyword>
<evidence type="ECO:0000313" key="11">
    <source>
        <dbReference type="EMBL" id="CAE7491162.1"/>
    </source>
</evidence>
<dbReference type="Pfam" id="PF03982">
    <property type="entry name" value="DAGAT"/>
    <property type="match status" value="1"/>
</dbReference>
<keyword evidence="4" id="KW-0808">Transferase</keyword>
<keyword evidence="8" id="KW-0443">Lipid metabolism</keyword>
<dbReference type="InterPro" id="IPR007130">
    <property type="entry name" value="DAGAT"/>
</dbReference>
<evidence type="ECO:0000256" key="4">
    <source>
        <dbReference type="ARBA" id="ARBA00022679"/>
    </source>
</evidence>
<comment type="similarity">
    <text evidence="2">Belongs to the diacylglycerol acyltransferase family.</text>
</comment>
<evidence type="ECO:0000256" key="3">
    <source>
        <dbReference type="ARBA" id="ARBA00022516"/>
    </source>
</evidence>
<evidence type="ECO:0000256" key="2">
    <source>
        <dbReference type="ARBA" id="ARBA00005420"/>
    </source>
</evidence>
<gene>
    <name evidence="11" type="primary">DGAT2</name>
    <name evidence="11" type="ORF">SNEC2469_LOCUS13975</name>
</gene>
<comment type="subcellular location">
    <subcellularLocation>
        <location evidence="1">Endoplasmic reticulum membrane</location>
        <topology evidence="1">Multi-pass membrane protein</topology>
    </subcellularLocation>
</comment>
<keyword evidence="3" id="KW-0444">Lipid biosynthesis</keyword>
<dbReference type="PANTHER" id="PTHR12317">
    <property type="entry name" value="DIACYLGLYCEROL O-ACYLTRANSFERASE"/>
    <property type="match status" value="1"/>
</dbReference>
<accession>A0A812SU32</accession>
<evidence type="ECO:0000313" key="12">
    <source>
        <dbReference type="Proteomes" id="UP000601435"/>
    </source>
</evidence>
<evidence type="ECO:0000256" key="7">
    <source>
        <dbReference type="ARBA" id="ARBA00022989"/>
    </source>
</evidence>
<keyword evidence="10" id="KW-0012">Acyltransferase</keyword>
<dbReference type="GO" id="GO:0005789">
    <property type="term" value="C:endoplasmic reticulum membrane"/>
    <property type="evidence" value="ECO:0007669"/>
    <property type="project" value="UniProtKB-SubCell"/>
</dbReference>
<evidence type="ECO:0000256" key="5">
    <source>
        <dbReference type="ARBA" id="ARBA00022692"/>
    </source>
</evidence>
<evidence type="ECO:0000256" key="9">
    <source>
        <dbReference type="ARBA" id="ARBA00023136"/>
    </source>
</evidence>
<evidence type="ECO:0000256" key="10">
    <source>
        <dbReference type="ARBA" id="ARBA00023315"/>
    </source>
</evidence>
<dbReference type="GO" id="GO:0004144">
    <property type="term" value="F:diacylglycerol O-acyltransferase activity"/>
    <property type="evidence" value="ECO:0007669"/>
    <property type="project" value="TreeGrafter"/>
</dbReference>
<evidence type="ECO:0000256" key="1">
    <source>
        <dbReference type="ARBA" id="ARBA00004477"/>
    </source>
</evidence>
<evidence type="ECO:0000256" key="6">
    <source>
        <dbReference type="ARBA" id="ARBA00022824"/>
    </source>
</evidence>
<reference evidence="11" key="1">
    <citation type="submission" date="2021-02" db="EMBL/GenBank/DDBJ databases">
        <authorList>
            <person name="Dougan E. K."/>
            <person name="Rhodes N."/>
            <person name="Thang M."/>
            <person name="Chan C."/>
        </authorList>
    </citation>
    <scope>NUCLEOTIDE SEQUENCE</scope>
</reference>
<dbReference type="PANTHER" id="PTHR12317:SF36">
    <property type="entry name" value="2-ACYLGLYCEROL O-ACYLTRANSFERASE 3"/>
    <property type="match status" value="1"/>
</dbReference>
<dbReference type="EMBL" id="CAJNJA010022354">
    <property type="protein sequence ID" value="CAE7491162.1"/>
    <property type="molecule type" value="Genomic_DNA"/>
</dbReference>
<keyword evidence="6" id="KW-0256">Endoplasmic reticulum</keyword>
<keyword evidence="12" id="KW-1185">Reference proteome</keyword>
<keyword evidence="9" id="KW-0472">Membrane</keyword>
<name>A0A812SU32_9DINO</name>
<organism evidence="11 12">
    <name type="scientific">Symbiodinium necroappetens</name>
    <dbReference type="NCBI Taxonomy" id="1628268"/>
    <lineage>
        <taxon>Eukaryota</taxon>
        <taxon>Sar</taxon>
        <taxon>Alveolata</taxon>
        <taxon>Dinophyceae</taxon>
        <taxon>Suessiales</taxon>
        <taxon>Symbiodiniaceae</taxon>
        <taxon>Symbiodinium</taxon>
    </lineage>
</organism>